<reference evidence="4" key="1">
    <citation type="submission" date="2021-01" db="EMBL/GenBank/DDBJ databases">
        <authorList>
            <person name="Corre E."/>
            <person name="Pelletier E."/>
            <person name="Niang G."/>
            <person name="Scheremetjew M."/>
            <person name="Finn R."/>
            <person name="Kale V."/>
            <person name="Holt S."/>
            <person name="Cochrane G."/>
            <person name="Meng A."/>
            <person name="Brown T."/>
            <person name="Cohen L."/>
        </authorList>
    </citation>
    <scope>NUCLEOTIDE SEQUENCE</scope>
    <source>
        <strain evidence="4">CCMP 2712</strain>
    </source>
</reference>
<dbReference type="Gene3D" id="2.60.40.1470">
    <property type="entry name" value="ApaG domain"/>
    <property type="match status" value="1"/>
</dbReference>
<dbReference type="PROSITE" id="PS50151">
    <property type="entry name" value="UVR"/>
    <property type="match status" value="1"/>
</dbReference>
<dbReference type="InterPro" id="IPR050718">
    <property type="entry name" value="ApaG-like"/>
</dbReference>
<feature type="domain" description="ApaG" evidence="3">
    <location>
        <begin position="219"/>
        <end position="361"/>
    </location>
</feature>
<dbReference type="PANTHER" id="PTHR47191:SF2">
    <property type="entry name" value="OS05G0170800 PROTEIN"/>
    <property type="match status" value="1"/>
</dbReference>
<accession>A0A7S4PNH5</accession>
<protein>
    <recommendedName>
        <fullName evidence="5">ApaG domain-containing protein</fullName>
    </recommendedName>
</protein>
<dbReference type="Pfam" id="PF04379">
    <property type="entry name" value="DUF525"/>
    <property type="match status" value="1"/>
</dbReference>
<dbReference type="InterPro" id="IPR036876">
    <property type="entry name" value="UVR_dom_sf"/>
</dbReference>
<dbReference type="Gene3D" id="4.10.860.10">
    <property type="entry name" value="UVR domain"/>
    <property type="match status" value="1"/>
</dbReference>
<evidence type="ECO:0000313" key="4">
    <source>
        <dbReference type="EMBL" id="CAE2339289.1"/>
    </source>
</evidence>
<dbReference type="InterPro" id="IPR001943">
    <property type="entry name" value="UVR_dom"/>
</dbReference>
<gene>
    <name evidence="4" type="ORF">GTHE00462_LOCUS38142</name>
</gene>
<proteinExistence type="predicted"/>
<evidence type="ECO:0000259" key="2">
    <source>
        <dbReference type="PROSITE" id="PS50151"/>
    </source>
</evidence>
<evidence type="ECO:0000256" key="1">
    <source>
        <dbReference type="SAM" id="MobiDB-lite"/>
    </source>
</evidence>
<feature type="region of interest" description="Disordered" evidence="1">
    <location>
        <begin position="57"/>
        <end position="93"/>
    </location>
</feature>
<name>A0A7S4PNH5_GUITH</name>
<dbReference type="AlphaFoldDB" id="A0A7S4PNH5"/>
<dbReference type="PROSITE" id="PS51087">
    <property type="entry name" value="APAG"/>
    <property type="match status" value="1"/>
</dbReference>
<organism evidence="4">
    <name type="scientific">Guillardia theta</name>
    <name type="common">Cryptophyte</name>
    <name type="synonym">Cryptomonas phi</name>
    <dbReference type="NCBI Taxonomy" id="55529"/>
    <lineage>
        <taxon>Eukaryota</taxon>
        <taxon>Cryptophyceae</taxon>
        <taxon>Pyrenomonadales</taxon>
        <taxon>Geminigeraceae</taxon>
        <taxon>Guillardia</taxon>
    </lineage>
</organism>
<feature type="domain" description="UVR" evidence="2">
    <location>
        <begin position="114"/>
        <end position="149"/>
    </location>
</feature>
<dbReference type="SUPFAM" id="SSF46600">
    <property type="entry name" value="C-terminal UvrC-binding domain of UvrB"/>
    <property type="match status" value="1"/>
</dbReference>
<dbReference type="InterPro" id="IPR007474">
    <property type="entry name" value="ApaG_domain"/>
</dbReference>
<dbReference type="Pfam" id="PF02151">
    <property type="entry name" value="UVR"/>
    <property type="match status" value="1"/>
</dbReference>
<dbReference type="EMBL" id="HBKN01048781">
    <property type="protein sequence ID" value="CAE2339289.1"/>
    <property type="molecule type" value="Transcribed_RNA"/>
</dbReference>
<evidence type="ECO:0008006" key="5">
    <source>
        <dbReference type="Google" id="ProtNLM"/>
    </source>
</evidence>
<evidence type="ECO:0000259" key="3">
    <source>
        <dbReference type="PROSITE" id="PS51087"/>
    </source>
</evidence>
<dbReference type="PANTHER" id="PTHR47191">
    <property type="entry name" value="OS05G0170800 PROTEIN"/>
    <property type="match status" value="1"/>
</dbReference>
<dbReference type="InterPro" id="IPR036767">
    <property type="entry name" value="ApaG_sf"/>
</dbReference>
<dbReference type="SUPFAM" id="SSF110069">
    <property type="entry name" value="ApaG-like"/>
    <property type="match status" value="1"/>
</dbReference>
<sequence length="363" mass="39758">MIAAVDSVGHVYDRTGTCLKARACTRTSSEGLVAAGHPVSFVSSSCPLWGRSNGFDRRDGLTSAGPGGSPRLRVGCSGRESLRSRRPSLPSLNRPTRRCGLRMCLSEDERRLLWEKIEDLDSEMNVAVSEENYSRAAELRDEIARLKSTDPYSNAEAELSIAVANERYEEAAALRKKMKEVGKPPVLHKKEKKLQALELALATPITQPADSLGIKANSDTVTRGVRIQTVGFYLPDPSSPSDGRFMFGYNVTITNLNNETCQLLSRTWLIKTRVTPSDSKTQVVSGSGVIGRQPVLGPNESFTYSSLCPLSLDESYLRNLPQDRVLGSMEGSYLMVTGAVGQTGFQAIIDPFYFILPVDVEIF</sequence>